<dbReference type="EMBL" id="GBXM01033599">
    <property type="protein sequence ID" value="JAH74978.1"/>
    <property type="molecule type" value="Transcribed_RNA"/>
</dbReference>
<dbReference type="AlphaFoldDB" id="A0A0E9VCN4"/>
<sequence length="49" mass="5509">MLPIELCIIPYALYLMKLFVLKTEDLLPKACMSVSLSTIMRKPAVPLTV</sequence>
<evidence type="ECO:0000313" key="1">
    <source>
        <dbReference type="EMBL" id="JAH74978.1"/>
    </source>
</evidence>
<name>A0A0E9VCN4_ANGAN</name>
<organism evidence="1">
    <name type="scientific">Anguilla anguilla</name>
    <name type="common">European freshwater eel</name>
    <name type="synonym">Muraena anguilla</name>
    <dbReference type="NCBI Taxonomy" id="7936"/>
    <lineage>
        <taxon>Eukaryota</taxon>
        <taxon>Metazoa</taxon>
        <taxon>Chordata</taxon>
        <taxon>Craniata</taxon>
        <taxon>Vertebrata</taxon>
        <taxon>Euteleostomi</taxon>
        <taxon>Actinopterygii</taxon>
        <taxon>Neopterygii</taxon>
        <taxon>Teleostei</taxon>
        <taxon>Anguilliformes</taxon>
        <taxon>Anguillidae</taxon>
        <taxon>Anguilla</taxon>
    </lineage>
</organism>
<accession>A0A0E9VCN4</accession>
<reference evidence="1" key="1">
    <citation type="submission" date="2014-11" db="EMBL/GenBank/DDBJ databases">
        <authorList>
            <person name="Amaro Gonzalez C."/>
        </authorList>
    </citation>
    <scope>NUCLEOTIDE SEQUENCE</scope>
</reference>
<proteinExistence type="predicted"/>
<reference evidence="1" key="2">
    <citation type="journal article" date="2015" name="Fish Shellfish Immunol.">
        <title>Early steps in the European eel (Anguilla anguilla)-Vibrio vulnificus interaction in the gills: Role of the RtxA13 toxin.</title>
        <authorList>
            <person name="Callol A."/>
            <person name="Pajuelo D."/>
            <person name="Ebbesson L."/>
            <person name="Teles M."/>
            <person name="MacKenzie S."/>
            <person name="Amaro C."/>
        </authorList>
    </citation>
    <scope>NUCLEOTIDE SEQUENCE</scope>
</reference>
<protein>
    <submittedName>
        <fullName evidence="1">Uncharacterized protein</fullName>
    </submittedName>
</protein>